<evidence type="ECO:0000313" key="1">
    <source>
        <dbReference type="EMBL" id="KJK73433.1"/>
    </source>
</evidence>
<evidence type="ECO:0000313" key="2">
    <source>
        <dbReference type="Proteomes" id="UP000054544"/>
    </source>
</evidence>
<keyword evidence="2" id="KW-1185">Reference proteome</keyword>
<dbReference type="STRING" id="1291518.A0A0D9NI98"/>
<sequence>MSQPNKPAVVAANPPLAPRLARNQCAMVVGEPSRRQFIGGQKLGLDTDIECFVMFIPKTDVENWYGFSIEVPLSADTEELGLGKWHTFNEAKRLVTTTDSLCITVKFPRESTSSEIMPVDGVLMRAFPPALQPGKVCQLNVTVRDPDAIQIEGIGMPFANPGHKCESWMRNGAVFEGKTLLDILQSGRYTFVVHRPDKPFSVDWDATRLPPPFQYPWGTDHYWDEQRYHDLADANKGPQFVPARSFDSDNSHLAVLTQSLAQDILWVDRAAKEIYSQFRMRVYFIGIGNVVPSHQYYVLLPLEPGFRTRFEAAWRRLAQGILELHIFDEVNLEGGPIANWLARIVDNPRSVDALANHVVKNHELILHNCVALHFDSGIDDYVRKIDAVCQFAPDSRPSNPALFGIEIGKDGRSLEGNQWDVTPVKQRLEVARAAVRGRGFYGVDIAVAPLAAGNPDHEGLQAAALGEKMPILPRVNMLNIASGPERGALMRQLLPNERGFFSEYLESRPLGLGLATAEPGFSRTSLLAVAAYGMIRTFKSIYVSAPTDVAVDNIAARMYETSRRVVETANGSMESGNPNRLRRLLVIRGYKPDDEMAAFLRLLRNPDLGDQAAPESAWRGASRWKLHLSLAYWALKILRSQAVEPLHQDDSTALYQFQARIDNVAELAVLRGVAAGDQPWRDYEAQPLTDNQVKCFLGELLLVADAVATTPTLSWQLPYKRWKDSNGHAVVIDQADNISRPDLYSVWGNTMIPLFLAGDEKQPQPTVRSAYDKDDKGNALNRHAADAGISALEFFKGTGWPVFRLNASRVATFGI</sequence>
<dbReference type="Proteomes" id="UP000054544">
    <property type="component" value="Unassembled WGS sequence"/>
</dbReference>
<gene>
    <name evidence="1" type="ORF">H634G_11342</name>
</gene>
<dbReference type="InterPro" id="IPR027417">
    <property type="entry name" value="P-loop_NTPase"/>
</dbReference>
<organism evidence="1 2">
    <name type="scientific">Metarhizium anisopliae BRIP 53293</name>
    <dbReference type="NCBI Taxonomy" id="1291518"/>
    <lineage>
        <taxon>Eukaryota</taxon>
        <taxon>Fungi</taxon>
        <taxon>Dikarya</taxon>
        <taxon>Ascomycota</taxon>
        <taxon>Pezizomycotina</taxon>
        <taxon>Sordariomycetes</taxon>
        <taxon>Hypocreomycetidae</taxon>
        <taxon>Hypocreales</taxon>
        <taxon>Clavicipitaceae</taxon>
        <taxon>Metarhizium</taxon>
    </lineage>
</organism>
<proteinExistence type="predicted"/>
<dbReference type="EMBL" id="KE384845">
    <property type="protein sequence ID" value="KJK73433.1"/>
    <property type="molecule type" value="Genomic_DNA"/>
</dbReference>
<accession>A0A0D9NI98</accession>
<dbReference type="Gene3D" id="3.40.50.300">
    <property type="entry name" value="P-loop containing nucleotide triphosphate hydrolases"/>
    <property type="match status" value="1"/>
</dbReference>
<protein>
    <submittedName>
        <fullName evidence="1">Uncharacterized protein</fullName>
    </submittedName>
</protein>
<name>A0A0D9NI98_METAN</name>
<reference evidence="2" key="1">
    <citation type="journal article" date="2014" name="BMC Genomics">
        <title>The genome sequence of the biocontrol fungus Metarhizium anisopliae and comparative genomics of Metarhizium species.</title>
        <authorList>
            <person name="Pattemore J.A."/>
            <person name="Hane J.K."/>
            <person name="Williams A.H."/>
            <person name="Wilson B.A."/>
            <person name="Stodart B.J."/>
            <person name="Ash G.J."/>
        </authorList>
    </citation>
    <scope>NUCLEOTIDE SEQUENCE [LARGE SCALE GENOMIC DNA]</scope>
    <source>
        <strain evidence="2">BRIP 53293</strain>
    </source>
</reference>
<dbReference type="AlphaFoldDB" id="A0A0D9NI98"/>